<dbReference type="EMBL" id="AWSJ01000298">
    <property type="protein sequence ID" value="ERI07056.1"/>
    <property type="molecule type" value="Genomic_DNA"/>
</dbReference>
<accession>U1Y881</accession>
<sequence length="46" mass="5574">MKGRLGAYLRIFQLLLRSPYFKEERQTMPLFFCFKKTRNDKKTGKS</sequence>
<dbReference type="Proteomes" id="UP000016511">
    <property type="component" value="Unassembled WGS sequence"/>
</dbReference>
<evidence type="ECO:0000313" key="1">
    <source>
        <dbReference type="EMBL" id="ERI07056.1"/>
    </source>
</evidence>
<organism evidence="1 2">
    <name type="scientific">Aneurinibacillus aneurinilyticus ATCC 12856</name>
    <dbReference type="NCBI Taxonomy" id="649747"/>
    <lineage>
        <taxon>Bacteria</taxon>
        <taxon>Bacillati</taxon>
        <taxon>Bacillota</taxon>
        <taxon>Bacilli</taxon>
        <taxon>Bacillales</taxon>
        <taxon>Paenibacillaceae</taxon>
        <taxon>Aneurinibacillus group</taxon>
        <taxon>Aneurinibacillus</taxon>
    </lineage>
</organism>
<protein>
    <submittedName>
        <fullName evidence="1">Uncharacterized protein</fullName>
    </submittedName>
</protein>
<gene>
    <name evidence="1" type="ORF">HMPREF0083_04846</name>
</gene>
<reference evidence="1 2" key="1">
    <citation type="submission" date="2013-08" db="EMBL/GenBank/DDBJ databases">
        <authorList>
            <person name="Weinstock G."/>
            <person name="Sodergren E."/>
            <person name="Wylie T."/>
            <person name="Fulton L."/>
            <person name="Fulton R."/>
            <person name="Fronick C."/>
            <person name="O'Laughlin M."/>
            <person name="Godfrey J."/>
            <person name="Miner T."/>
            <person name="Herter B."/>
            <person name="Appelbaum E."/>
            <person name="Cordes M."/>
            <person name="Lek S."/>
            <person name="Wollam A."/>
            <person name="Pepin K.H."/>
            <person name="Palsikar V.B."/>
            <person name="Mitreva M."/>
            <person name="Wilson R.K."/>
        </authorList>
    </citation>
    <scope>NUCLEOTIDE SEQUENCE [LARGE SCALE GENOMIC DNA]</scope>
    <source>
        <strain evidence="1 2">ATCC 12856</strain>
    </source>
</reference>
<dbReference type="HOGENOM" id="CLU_3179542_0_0_9"/>
<evidence type="ECO:0000313" key="2">
    <source>
        <dbReference type="Proteomes" id="UP000016511"/>
    </source>
</evidence>
<comment type="caution">
    <text evidence="1">The sequence shown here is derived from an EMBL/GenBank/DDBJ whole genome shotgun (WGS) entry which is preliminary data.</text>
</comment>
<dbReference type="STRING" id="649747.HMPREF0083_04846"/>
<dbReference type="PATRIC" id="fig|649747.3.peg.4363"/>
<keyword evidence="2" id="KW-1185">Reference proteome</keyword>
<dbReference type="AlphaFoldDB" id="U1Y881"/>
<proteinExistence type="predicted"/>
<name>U1Y881_ANEAE</name>